<keyword evidence="2" id="KW-0472">Membrane</keyword>
<name>A0A3B0S3M8_9ZZZZ</name>
<dbReference type="EMBL" id="UOEK01000147">
    <property type="protein sequence ID" value="VAV98899.1"/>
    <property type="molecule type" value="Genomic_DNA"/>
</dbReference>
<dbReference type="PROSITE" id="PS51257">
    <property type="entry name" value="PROKAR_LIPOPROTEIN"/>
    <property type="match status" value="1"/>
</dbReference>
<feature type="region of interest" description="Disordered" evidence="1">
    <location>
        <begin position="421"/>
        <end position="462"/>
    </location>
</feature>
<keyword evidence="2" id="KW-1133">Transmembrane helix</keyword>
<feature type="compositionally biased region" description="Polar residues" evidence="1">
    <location>
        <begin position="28"/>
        <end position="41"/>
    </location>
</feature>
<gene>
    <name evidence="4" type="ORF">MNBD_ACTINO02-2242</name>
</gene>
<accession>A0A3B0S3M8</accession>
<protein>
    <recommendedName>
        <fullName evidence="3">DUF4349 domain-containing protein</fullName>
    </recommendedName>
</protein>
<evidence type="ECO:0000259" key="3">
    <source>
        <dbReference type="Pfam" id="PF14257"/>
    </source>
</evidence>
<dbReference type="InterPro" id="IPR025645">
    <property type="entry name" value="DUF4349"/>
</dbReference>
<feature type="region of interest" description="Disordered" evidence="1">
    <location>
        <begin position="28"/>
        <end position="54"/>
    </location>
</feature>
<reference evidence="4" key="1">
    <citation type="submission" date="2018-06" db="EMBL/GenBank/DDBJ databases">
        <authorList>
            <person name="Zhirakovskaya E."/>
        </authorList>
    </citation>
    <scope>NUCLEOTIDE SEQUENCE</scope>
</reference>
<evidence type="ECO:0000256" key="2">
    <source>
        <dbReference type="SAM" id="Phobius"/>
    </source>
</evidence>
<feature type="transmembrane region" description="Helical" evidence="2">
    <location>
        <begin position="388"/>
        <end position="413"/>
    </location>
</feature>
<feature type="domain" description="DUF4349" evidence="3">
    <location>
        <begin position="82"/>
        <end position="239"/>
    </location>
</feature>
<dbReference type="Pfam" id="PF14257">
    <property type="entry name" value="DUF4349"/>
    <property type="match status" value="1"/>
</dbReference>
<organism evidence="4">
    <name type="scientific">hydrothermal vent metagenome</name>
    <dbReference type="NCBI Taxonomy" id="652676"/>
    <lineage>
        <taxon>unclassified sequences</taxon>
        <taxon>metagenomes</taxon>
        <taxon>ecological metagenomes</taxon>
    </lineage>
</organism>
<sequence>MKLTTRAGALLILLLAIFAAACSGSSNEAGPTPQASGSTATMPPAVQAEGDAGGADEAASTVGKVLGDGALPVVLQVGVPGRNIIFAANLSVAVDDVPAASREAISVVSSLGGFLFTQQTTGAPEATSTLTFKVQPGDFQQILEELGSIGKVRNQTITADDVTERIVDLESRITTAEASVERLRGFLEKAEDVTTVTDLETQLLARETDLETMRGQLRTIQNRVDLATIVVTLTEALSRPEITVVVTAYPGTDGGASCPASSGVSVDEGAAVTVCWEITNTGDTALTDIGLSDNVLDIDIADVLFVFGDPGAVLETGQSLVLATEVELARDIRTQTRIVGVPVDQEGNRLEGRDIATTQGIFLDAVDPGGLPGFGDSFDTSVDALRNLLGLVVLAAGAALPFFWVPIVGWLVLRRRSSNRLAGSSAGPTDGPGRVAGPTATDRASVAANNDQTSAHSPSEKE</sequence>
<evidence type="ECO:0000256" key="1">
    <source>
        <dbReference type="SAM" id="MobiDB-lite"/>
    </source>
</evidence>
<dbReference type="AlphaFoldDB" id="A0A3B0S3M8"/>
<feature type="compositionally biased region" description="Polar residues" evidence="1">
    <location>
        <begin position="447"/>
        <end position="462"/>
    </location>
</feature>
<keyword evidence="2" id="KW-0812">Transmembrane</keyword>
<evidence type="ECO:0000313" key="4">
    <source>
        <dbReference type="EMBL" id="VAV98899.1"/>
    </source>
</evidence>
<proteinExistence type="predicted"/>